<dbReference type="Proteomes" id="UP001558632">
    <property type="component" value="Unassembled WGS sequence"/>
</dbReference>
<accession>A0ABR3KWX6</accession>
<protein>
    <submittedName>
        <fullName evidence="1">Nuclear intron maturase 1</fullName>
    </submittedName>
</protein>
<reference evidence="1 2" key="1">
    <citation type="submission" date="2024-07" db="EMBL/GenBank/DDBJ databases">
        <title>Enhanced genomic and transcriptomic resources for Trichinella pseudospiralis and T. spiralis underpin the discovery of pronounced molecular differences between stages and species.</title>
        <authorList>
            <person name="Pasi K.K."/>
            <person name="La Rosa G."/>
            <person name="Gomez-Morales M.A."/>
            <person name="Tosini F."/>
            <person name="Sumanam S."/>
            <person name="Young N.D."/>
            <person name="Chang B.C."/>
            <person name="Robin G.B."/>
        </authorList>
    </citation>
    <scope>NUCLEOTIDE SEQUENCE [LARGE SCALE GENOMIC DNA]</scope>
    <source>
        <strain evidence="1">ISS534</strain>
    </source>
</reference>
<organism evidence="1 2">
    <name type="scientific">Trichinella spiralis</name>
    <name type="common">Trichina worm</name>
    <dbReference type="NCBI Taxonomy" id="6334"/>
    <lineage>
        <taxon>Eukaryota</taxon>
        <taxon>Metazoa</taxon>
        <taxon>Ecdysozoa</taxon>
        <taxon>Nematoda</taxon>
        <taxon>Enoplea</taxon>
        <taxon>Dorylaimia</taxon>
        <taxon>Trichinellida</taxon>
        <taxon>Trichinellidae</taxon>
        <taxon>Trichinella</taxon>
    </lineage>
</organism>
<dbReference type="EMBL" id="JBEUSY010000111">
    <property type="protein sequence ID" value="KAL1245149.1"/>
    <property type="molecule type" value="Genomic_DNA"/>
</dbReference>
<proteinExistence type="predicted"/>
<sequence>MLCVIAFDPEFFTFMLLCTESTPTGIRISQLPPIALLASNIFAFSKISGVGVNTACDCISGLTGTATFISQTLFLFNKSDKVQKNTMAMINGNENSVNLQQSRDNYQGDVNVESSTSMPLALPVSGFGVNSVVPVGGSGIYPSPVASNLCRTQSNSTGSGSPRPVPSPLFYTSMSHAGYQAPSLIPTPMQLSHYGNNLRAMTAFGNISSTPACITANLRRFSCKLCAAQENIAVIKNVGSQSVVPRHFSGVGGDCW</sequence>
<evidence type="ECO:0000313" key="2">
    <source>
        <dbReference type="Proteomes" id="UP001558632"/>
    </source>
</evidence>
<gene>
    <name evidence="1" type="ORF">TSPI_01552</name>
</gene>
<comment type="caution">
    <text evidence="1">The sequence shown here is derived from an EMBL/GenBank/DDBJ whole genome shotgun (WGS) entry which is preliminary data.</text>
</comment>
<evidence type="ECO:0000313" key="1">
    <source>
        <dbReference type="EMBL" id="KAL1245149.1"/>
    </source>
</evidence>
<name>A0ABR3KWX6_TRISP</name>
<keyword evidence="2" id="KW-1185">Reference proteome</keyword>